<reference evidence="2" key="1">
    <citation type="journal article" date="2023" name="Mol. Phylogenet. Evol.">
        <title>Genome-scale phylogeny and comparative genomics of the fungal order Sordariales.</title>
        <authorList>
            <person name="Hensen N."/>
            <person name="Bonometti L."/>
            <person name="Westerberg I."/>
            <person name="Brannstrom I.O."/>
            <person name="Guillou S."/>
            <person name="Cros-Aarteil S."/>
            <person name="Calhoun S."/>
            <person name="Haridas S."/>
            <person name="Kuo A."/>
            <person name="Mondo S."/>
            <person name="Pangilinan J."/>
            <person name="Riley R."/>
            <person name="LaButti K."/>
            <person name="Andreopoulos B."/>
            <person name="Lipzen A."/>
            <person name="Chen C."/>
            <person name="Yan M."/>
            <person name="Daum C."/>
            <person name="Ng V."/>
            <person name="Clum A."/>
            <person name="Steindorff A."/>
            <person name="Ohm R.A."/>
            <person name="Martin F."/>
            <person name="Silar P."/>
            <person name="Natvig D.O."/>
            <person name="Lalanne C."/>
            <person name="Gautier V."/>
            <person name="Ament-Velasquez S.L."/>
            <person name="Kruys A."/>
            <person name="Hutchinson M.I."/>
            <person name="Powell A.J."/>
            <person name="Barry K."/>
            <person name="Miller A.N."/>
            <person name="Grigoriev I.V."/>
            <person name="Debuchy R."/>
            <person name="Gladieux P."/>
            <person name="Hiltunen Thoren M."/>
            <person name="Johannesson H."/>
        </authorList>
    </citation>
    <scope>NUCLEOTIDE SEQUENCE</scope>
    <source>
        <strain evidence="2">CBS 757.83</strain>
    </source>
</reference>
<evidence type="ECO:0000313" key="2">
    <source>
        <dbReference type="EMBL" id="KAK4105361.1"/>
    </source>
</evidence>
<sequence>RLVGAHPCGRPPAQTRSTLSTTSVVTDIAVPVMEMAAVPLQTALQSTARMTMLPSHRANAAGYALHPPPPAEQHPSHRPAYIAQARPKGKHPSAQSLAEASVLQMYPKTRDSSVKVVLSRRHEHRRETPPPAKPASSVSATTAVIDIIVPMMGRTTVLVCAATPNTARMRLSSHRDASAVGRALQHIQPAEQRLSSRHIYTVATLREKLGDYPSTRGASAAIPIRHRHESPRWKGMPRWTEPPLQRSKNGPFETRSSSALQRAVRHPLSCYSLPGVHAQNMERGTVEQRIGALFPLRRGAGQRDRRAK</sequence>
<gene>
    <name evidence="2" type="ORF">N658DRAFT_537316</name>
</gene>
<proteinExistence type="predicted"/>
<reference evidence="2" key="2">
    <citation type="submission" date="2023-05" db="EMBL/GenBank/DDBJ databases">
        <authorList>
            <consortium name="Lawrence Berkeley National Laboratory"/>
            <person name="Steindorff A."/>
            <person name="Hensen N."/>
            <person name="Bonometti L."/>
            <person name="Westerberg I."/>
            <person name="Brannstrom I.O."/>
            <person name="Guillou S."/>
            <person name="Cros-Aarteil S."/>
            <person name="Calhoun S."/>
            <person name="Haridas S."/>
            <person name="Kuo A."/>
            <person name="Mondo S."/>
            <person name="Pangilinan J."/>
            <person name="Riley R."/>
            <person name="Labutti K."/>
            <person name="Andreopoulos B."/>
            <person name="Lipzen A."/>
            <person name="Chen C."/>
            <person name="Yanf M."/>
            <person name="Daum C."/>
            <person name="Ng V."/>
            <person name="Clum A."/>
            <person name="Ohm R."/>
            <person name="Martin F."/>
            <person name="Silar P."/>
            <person name="Natvig D."/>
            <person name="Lalanne C."/>
            <person name="Gautier V."/>
            <person name="Ament-Velasquez S.L."/>
            <person name="Kruys A."/>
            <person name="Hutchinson M.I."/>
            <person name="Powell A.J."/>
            <person name="Barry K."/>
            <person name="Miller A.N."/>
            <person name="Grigoriev I.V."/>
            <person name="Debuchy R."/>
            <person name="Gladieux P."/>
            <person name="Thoren M.H."/>
            <person name="Johannesson H."/>
        </authorList>
    </citation>
    <scope>NUCLEOTIDE SEQUENCE</scope>
    <source>
        <strain evidence="2">CBS 757.83</strain>
    </source>
</reference>
<comment type="caution">
    <text evidence="2">The sequence shown here is derived from an EMBL/GenBank/DDBJ whole genome shotgun (WGS) entry which is preliminary data.</text>
</comment>
<evidence type="ECO:0000313" key="3">
    <source>
        <dbReference type="Proteomes" id="UP001305647"/>
    </source>
</evidence>
<feature type="non-terminal residue" evidence="2">
    <location>
        <position position="1"/>
    </location>
</feature>
<accession>A0AAN6QD83</accession>
<dbReference type="AlphaFoldDB" id="A0AAN6QD83"/>
<protein>
    <submittedName>
        <fullName evidence="2">Uncharacterized protein</fullName>
    </submittedName>
</protein>
<evidence type="ECO:0000256" key="1">
    <source>
        <dbReference type="SAM" id="MobiDB-lite"/>
    </source>
</evidence>
<dbReference type="Proteomes" id="UP001305647">
    <property type="component" value="Unassembled WGS sequence"/>
</dbReference>
<feature type="region of interest" description="Disordered" evidence="1">
    <location>
        <begin position="232"/>
        <end position="257"/>
    </location>
</feature>
<organism evidence="2 3">
    <name type="scientific">Parathielavia hyrcaniae</name>
    <dbReference type="NCBI Taxonomy" id="113614"/>
    <lineage>
        <taxon>Eukaryota</taxon>
        <taxon>Fungi</taxon>
        <taxon>Dikarya</taxon>
        <taxon>Ascomycota</taxon>
        <taxon>Pezizomycotina</taxon>
        <taxon>Sordariomycetes</taxon>
        <taxon>Sordariomycetidae</taxon>
        <taxon>Sordariales</taxon>
        <taxon>Chaetomiaceae</taxon>
        <taxon>Parathielavia</taxon>
    </lineage>
</organism>
<keyword evidence="3" id="KW-1185">Reference proteome</keyword>
<dbReference type="EMBL" id="MU863625">
    <property type="protein sequence ID" value="KAK4105361.1"/>
    <property type="molecule type" value="Genomic_DNA"/>
</dbReference>
<name>A0AAN6QD83_9PEZI</name>